<dbReference type="Proteomes" id="UP000283077">
    <property type="component" value="Unassembled WGS sequence"/>
</dbReference>
<dbReference type="Gene3D" id="3.30.70.2150">
    <property type="match status" value="1"/>
</dbReference>
<reference evidence="8 9" key="1">
    <citation type="submission" date="2019-01" db="EMBL/GenBank/DDBJ databases">
        <authorList>
            <person name="Chen W.-M."/>
        </authorList>
    </citation>
    <scope>NUCLEOTIDE SEQUENCE [LARGE SCALE GENOMIC DNA]</scope>
    <source>
        <strain evidence="8 9">KYPC3</strain>
    </source>
</reference>
<dbReference type="CDD" id="cd12204">
    <property type="entry name" value="CBD_like"/>
    <property type="match status" value="1"/>
</dbReference>
<comment type="caution">
    <text evidence="8">The sequence shown here is derived from an EMBL/GenBank/DDBJ whole genome shotgun (WGS) entry which is preliminary data.</text>
</comment>
<dbReference type="GO" id="GO:0005975">
    <property type="term" value="P:carbohydrate metabolic process"/>
    <property type="evidence" value="ECO:0007669"/>
    <property type="project" value="InterPro"/>
</dbReference>
<dbReference type="GO" id="GO:0030246">
    <property type="term" value="F:carbohydrate binding"/>
    <property type="evidence" value="ECO:0007669"/>
    <property type="project" value="InterPro"/>
</dbReference>
<dbReference type="AlphaFoldDB" id="A0A437QMH8"/>
<evidence type="ECO:0000256" key="4">
    <source>
        <dbReference type="SAM" id="SignalP"/>
    </source>
</evidence>
<evidence type="ECO:0000256" key="2">
    <source>
        <dbReference type="ARBA" id="ARBA00022669"/>
    </source>
</evidence>
<accession>A0A437QMH8</accession>
<evidence type="ECO:0000259" key="5">
    <source>
        <dbReference type="Pfam" id="PF03067"/>
    </source>
</evidence>
<evidence type="ECO:0000259" key="6">
    <source>
        <dbReference type="Pfam" id="PF14600"/>
    </source>
</evidence>
<dbReference type="Pfam" id="PF03067">
    <property type="entry name" value="LPMO_10"/>
    <property type="match status" value="1"/>
</dbReference>
<dbReference type="OrthoDB" id="3675244at2"/>
<feature type="domain" description="Endoglucanase Z cellulose-binding" evidence="6">
    <location>
        <begin position="342"/>
        <end position="394"/>
    </location>
</feature>
<feature type="signal peptide" evidence="4">
    <location>
        <begin position="1"/>
        <end position="24"/>
    </location>
</feature>
<evidence type="ECO:0000256" key="3">
    <source>
        <dbReference type="ARBA" id="ARBA00022729"/>
    </source>
</evidence>
<feature type="domain" description="N-acetylglucosamine binding protein A" evidence="7">
    <location>
        <begin position="229"/>
        <end position="327"/>
    </location>
</feature>
<dbReference type="Pfam" id="PF14600">
    <property type="entry name" value="CBM_5_12_2"/>
    <property type="match status" value="1"/>
</dbReference>
<gene>
    <name evidence="8" type="ORF">EOE67_13000</name>
</gene>
<dbReference type="InterPro" id="IPR036573">
    <property type="entry name" value="CBM_sf_5/12"/>
</dbReference>
<evidence type="ECO:0000313" key="9">
    <source>
        <dbReference type="Proteomes" id="UP000283077"/>
    </source>
</evidence>
<feature type="domain" description="Chitin-binding type-4" evidence="5">
    <location>
        <begin position="25"/>
        <end position="217"/>
    </location>
</feature>
<evidence type="ECO:0000259" key="7">
    <source>
        <dbReference type="Pfam" id="PF18416"/>
    </source>
</evidence>
<dbReference type="InterPro" id="IPR051024">
    <property type="entry name" value="GlcNAc_Chitin_IntDeg"/>
</dbReference>
<evidence type="ECO:0000256" key="1">
    <source>
        <dbReference type="ARBA" id="ARBA00022525"/>
    </source>
</evidence>
<dbReference type="GO" id="GO:0008061">
    <property type="term" value="F:chitin binding"/>
    <property type="evidence" value="ECO:0007669"/>
    <property type="project" value="UniProtKB-KW"/>
</dbReference>
<dbReference type="EMBL" id="SACS01000013">
    <property type="protein sequence ID" value="RVU35738.1"/>
    <property type="molecule type" value="Genomic_DNA"/>
</dbReference>
<dbReference type="Gene3D" id="2.10.10.20">
    <property type="entry name" value="Carbohydrate-binding module superfamily 5/12"/>
    <property type="match status" value="1"/>
</dbReference>
<dbReference type="InterPro" id="IPR004302">
    <property type="entry name" value="Cellulose/chitin-bd_N"/>
</dbReference>
<dbReference type="PANTHER" id="PTHR34823">
    <property type="entry name" value="GLCNAC-BINDING PROTEIN A"/>
    <property type="match status" value="1"/>
</dbReference>
<keyword evidence="2" id="KW-0147">Chitin-binding</keyword>
<dbReference type="PANTHER" id="PTHR34823:SF1">
    <property type="entry name" value="CHITIN-BINDING TYPE-4 DOMAIN-CONTAINING PROTEIN"/>
    <property type="match status" value="1"/>
</dbReference>
<dbReference type="InterPro" id="IPR032798">
    <property type="entry name" value="CBM_5_12_2"/>
</dbReference>
<proteinExistence type="predicted"/>
<sequence length="399" mass="43871">MKVTQLCNLTVAVSTLLLSNLAWSHGYVEYPKARQQICKDDGGYWWPADGSGIANLACRSAYQKSGGYALTQHHEYSTNVPDYGNMTAVKAGIKNGLLCAGGDQRKAGMDLPSTHWQSTIIDVKTTPTLKVRFRATTPHNPSFWQFYLSNPDYDGATTALSWEKLTLIHQQNDVLAQSGYYEIDVPMPKSRSGKAVLYTRWQRQDVVGEGFYNCSDLQLVNGDTQPAQWYDKGAYLTAAQLGKVGEKALLRLFDAQGQEQIQQSLEINASNVANQAWALELANQINTLHGSTLQIGLLQNGAVALQNAATANRLYVRDASVFVNLDLKPASGGLTCGGLDPAKIFAWPNWPRMDHAGRPSYADKNDVMSDSGKVYRAKWWTQAKPGSDGSWDLVCSLPL</sequence>
<dbReference type="SUPFAM" id="SSF51055">
    <property type="entry name" value="Carbohydrate binding domain"/>
    <property type="match status" value="1"/>
</dbReference>
<protein>
    <submittedName>
        <fullName evidence="8">Chitin-binding protein</fullName>
    </submittedName>
</protein>
<keyword evidence="1" id="KW-0964">Secreted</keyword>
<evidence type="ECO:0000313" key="8">
    <source>
        <dbReference type="EMBL" id="RVU35738.1"/>
    </source>
</evidence>
<dbReference type="RefSeq" id="WP_127699567.1">
    <property type="nucleotide sequence ID" value="NZ_SACS01000013.1"/>
</dbReference>
<dbReference type="Gene3D" id="2.70.50.50">
    <property type="entry name" value="chitin-binding protein cbp21"/>
    <property type="match status" value="1"/>
</dbReference>
<organism evidence="8 9">
    <name type="scientific">Rheinheimera riviphila</name>
    <dbReference type="NCBI Taxonomy" id="1834037"/>
    <lineage>
        <taxon>Bacteria</taxon>
        <taxon>Pseudomonadati</taxon>
        <taxon>Pseudomonadota</taxon>
        <taxon>Gammaproteobacteria</taxon>
        <taxon>Chromatiales</taxon>
        <taxon>Chromatiaceae</taxon>
        <taxon>Rheinheimera</taxon>
    </lineage>
</organism>
<keyword evidence="9" id="KW-1185">Reference proteome</keyword>
<dbReference type="Pfam" id="PF18416">
    <property type="entry name" value="GbpA_2"/>
    <property type="match status" value="1"/>
</dbReference>
<feature type="chain" id="PRO_5019280335" evidence="4">
    <location>
        <begin position="25"/>
        <end position="399"/>
    </location>
</feature>
<dbReference type="GO" id="GO:0005576">
    <property type="term" value="C:extracellular region"/>
    <property type="evidence" value="ECO:0007669"/>
    <property type="project" value="InterPro"/>
</dbReference>
<dbReference type="InterPro" id="IPR014756">
    <property type="entry name" value="Ig_E-set"/>
</dbReference>
<dbReference type="InterPro" id="IPR041029">
    <property type="entry name" value="GbpA_2"/>
</dbReference>
<dbReference type="SUPFAM" id="SSF81296">
    <property type="entry name" value="E set domains"/>
    <property type="match status" value="1"/>
</dbReference>
<keyword evidence="3 4" id="KW-0732">Signal</keyword>
<dbReference type="GO" id="GO:0004553">
    <property type="term" value="F:hydrolase activity, hydrolyzing O-glycosyl compounds"/>
    <property type="evidence" value="ECO:0007669"/>
    <property type="project" value="InterPro"/>
</dbReference>
<name>A0A437QMH8_9GAMM</name>